<dbReference type="RefSeq" id="WP_183704638.1">
    <property type="nucleotide sequence ID" value="NZ_JACHFE010000006.1"/>
</dbReference>
<dbReference type="NCBIfam" id="NF001453">
    <property type="entry name" value="PRK00312.1"/>
    <property type="match status" value="1"/>
</dbReference>
<dbReference type="NCBIfam" id="TIGR00080">
    <property type="entry name" value="pimt"/>
    <property type="match status" value="1"/>
</dbReference>
<dbReference type="PANTHER" id="PTHR11579">
    <property type="entry name" value="PROTEIN-L-ISOASPARTATE O-METHYLTRANSFERASE"/>
    <property type="match status" value="1"/>
</dbReference>
<dbReference type="AlphaFoldDB" id="A0A840U8F5"/>
<comment type="subcellular location">
    <subcellularLocation>
        <location evidence="1 7">Cytoplasm</location>
    </subcellularLocation>
</comment>
<comment type="similarity">
    <text evidence="2 7">Belongs to the methyltransferase superfamily. L-isoaspartyl/D-aspartyl protein methyltransferase family.</text>
</comment>
<keyword evidence="4 7" id="KW-0489">Methyltransferase</keyword>
<proteinExistence type="inferred from homology"/>
<evidence type="ECO:0000256" key="2">
    <source>
        <dbReference type="ARBA" id="ARBA00005369"/>
    </source>
</evidence>
<name>A0A840U8F5_9GAMM</name>
<evidence type="ECO:0000256" key="5">
    <source>
        <dbReference type="ARBA" id="ARBA00022679"/>
    </source>
</evidence>
<dbReference type="Gene3D" id="3.40.50.150">
    <property type="entry name" value="Vaccinia Virus protein VP39"/>
    <property type="match status" value="1"/>
</dbReference>
<comment type="function">
    <text evidence="7">Catalyzes the methyl esterification of L-isoaspartyl residues in peptides and proteins that result from spontaneous decomposition of normal L-aspartyl and L-asparaginyl residues. It plays a role in the repair and/or degradation of damaged proteins.</text>
</comment>
<sequence>MGSDSKDSSARRLDMVREQILARGIRDPRVLEAMEQVPRELFVPRHLQDEAYEDHPLPIGYGQTISQPYIVALMADMLGLDGRERVLDIGTGSGYAAAVLASIALEVFSMERVPELAERARENLRKAGFSQVQVRCGDGSLGWPEAAPFDGICVAAGAPAMPDALSEQLAVGGRLVIPVGPEQGVQRLLCITRRPDGGFDREDFGDVRFVPLLGEEGWSRD</sequence>
<reference evidence="8 9" key="1">
    <citation type="submission" date="2020-08" db="EMBL/GenBank/DDBJ databases">
        <title>Genomic Encyclopedia of Type Strains, Phase IV (KMG-IV): sequencing the most valuable type-strain genomes for metagenomic binning, comparative biology and taxonomic classification.</title>
        <authorList>
            <person name="Goeker M."/>
        </authorList>
    </citation>
    <scope>NUCLEOTIDE SEQUENCE [LARGE SCALE GENOMIC DNA]</scope>
    <source>
        <strain evidence="8 9">DSM 22359</strain>
    </source>
</reference>
<dbReference type="HAMAP" id="MF_00090">
    <property type="entry name" value="PIMT"/>
    <property type="match status" value="1"/>
</dbReference>
<dbReference type="GO" id="GO:0032259">
    <property type="term" value="P:methylation"/>
    <property type="evidence" value="ECO:0007669"/>
    <property type="project" value="UniProtKB-KW"/>
</dbReference>
<dbReference type="SUPFAM" id="SSF53335">
    <property type="entry name" value="S-adenosyl-L-methionine-dependent methyltransferases"/>
    <property type="match status" value="1"/>
</dbReference>
<evidence type="ECO:0000313" key="8">
    <source>
        <dbReference type="EMBL" id="MBB5321994.1"/>
    </source>
</evidence>
<protein>
    <recommendedName>
        <fullName evidence="7">Protein-L-isoaspartate O-methyltransferase</fullName>
        <ecNumber evidence="7">2.1.1.77</ecNumber>
    </recommendedName>
    <alternativeName>
        <fullName evidence="7">L-isoaspartyl protein carboxyl methyltransferase</fullName>
    </alternativeName>
    <alternativeName>
        <fullName evidence="7">Protein L-isoaspartyl methyltransferase</fullName>
    </alternativeName>
    <alternativeName>
        <fullName evidence="7">Protein-beta-aspartate methyltransferase</fullName>
        <shortName evidence="7">PIMT</shortName>
    </alternativeName>
</protein>
<feature type="active site" evidence="7">
    <location>
        <position position="66"/>
    </location>
</feature>
<evidence type="ECO:0000256" key="1">
    <source>
        <dbReference type="ARBA" id="ARBA00004496"/>
    </source>
</evidence>
<dbReference type="EMBL" id="JACHFE010000006">
    <property type="protein sequence ID" value="MBB5321994.1"/>
    <property type="molecule type" value="Genomic_DNA"/>
</dbReference>
<accession>A0A840U8F5</accession>
<evidence type="ECO:0000256" key="4">
    <source>
        <dbReference type="ARBA" id="ARBA00022603"/>
    </source>
</evidence>
<evidence type="ECO:0000256" key="3">
    <source>
        <dbReference type="ARBA" id="ARBA00022490"/>
    </source>
</evidence>
<evidence type="ECO:0000256" key="6">
    <source>
        <dbReference type="ARBA" id="ARBA00022691"/>
    </source>
</evidence>
<keyword evidence="3 7" id="KW-0963">Cytoplasm</keyword>
<dbReference type="GO" id="GO:0030091">
    <property type="term" value="P:protein repair"/>
    <property type="evidence" value="ECO:0007669"/>
    <property type="project" value="UniProtKB-UniRule"/>
</dbReference>
<keyword evidence="9" id="KW-1185">Reference proteome</keyword>
<gene>
    <name evidence="7" type="primary">pcm</name>
    <name evidence="8" type="ORF">HNR38_002489</name>
</gene>
<dbReference type="EC" id="2.1.1.77" evidence="7"/>
<dbReference type="GO" id="GO:0005737">
    <property type="term" value="C:cytoplasm"/>
    <property type="evidence" value="ECO:0007669"/>
    <property type="project" value="UniProtKB-SubCell"/>
</dbReference>
<keyword evidence="5 7" id="KW-0808">Transferase</keyword>
<comment type="catalytic activity">
    <reaction evidence="7">
        <text>[protein]-L-isoaspartate + S-adenosyl-L-methionine = [protein]-L-isoaspartate alpha-methyl ester + S-adenosyl-L-homocysteine</text>
        <dbReference type="Rhea" id="RHEA:12705"/>
        <dbReference type="Rhea" id="RHEA-COMP:12143"/>
        <dbReference type="Rhea" id="RHEA-COMP:12144"/>
        <dbReference type="ChEBI" id="CHEBI:57856"/>
        <dbReference type="ChEBI" id="CHEBI:59789"/>
        <dbReference type="ChEBI" id="CHEBI:90596"/>
        <dbReference type="ChEBI" id="CHEBI:90598"/>
        <dbReference type="EC" id="2.1.1.77"/>
    </reaction>
</comment>
<dbReference type="GO" id="GO:0004719">
    <property type="term" value="F:protein-L-isoaspartate (D-aspartate) O-methyltransferase activity"/>
    <property type="evidence" value="ECO:0007669"/>
    <property type="project" value="UniProtKB-UniRule"/>
</dbReference>
<dbReference type="PANTHER" id="PTHR11579:SF0">
    <property type="entry name" value="PROTEIN-L-ISOASPARTATE(D-ASPARTATE) O-METHYLTRANSFERASE"/>
    <property type="match status" value="1"/>
</dbReference>
<dbReference type="Pfam" id="PF01135">
    <property type="entry name" value="PCMT"/>
    <property type="match status" value="1"/>
</dbReference>
<evidence type="ECO:0000256" key="7">
    <source>
        <dbReference type="HAMAP-Rule" id="MF_00090"/>
    </source>
</evidence>
<keyword evidence="6 7" id="KW-0949">S-adenosyl-L-methionine</keyword>
<dbReference type="CDD" id="cd02440">
    <property type="entry name" value="AdoMet_MTases"/>
    <property type="match status" value="1"/>
</dbReference>
<dbReference type="FunFam" id="3.40.50.150:FF:000010">
    <property type="entry name" value="Protein-L-isoaspartate O-methyltransferase"/>
    <property type="match status" value="1"/>
</dbReference>
<dbReference type="InterPro" id="IPR000682">
    <property type="entry name" value="PCMT"/>
</dbReference>
<dbReference type="InterPro" id="IPR029063">
    <property type="entry name" value="SAM-dependent_MTases_sf"/>
</dbReference>
<dbReference type="PROSITE" id="PS01279">
    <property type="entry name" value="PCMT"/>
    <property type="match status" value="1"/>
</dbReference>
<evidence type="ECO:0000313" key="9">
    <source>
        <dbReference type="Proteomes" id="UP000591735"/>
    </source>
</evidence>
<comment type="caution">
    <text evidence="8">The sequence shown here is derived from an EMBL/GenBank/DDBJ whole genome shotgun (WGS) entry which is preliminary data.</text>
</comment>
<organism evidence="8 9">
    <name type="scientific">Marinobacter oulmenensis</name>
    <dbReference type="NCBI Taxonomy" id="643747"/>
    <lineage>
        <taxon>Bacteria</taxon>
        <taxon>Pseudomonadati</taxon>
        <taxon>Pseudomonadota</taxon>
        <taxon>Gammaproteobacteria</taxon>
        <taxon>Pseudomonadales</taxon>
        <taxon>Marinobacteraceae</taxon>
        <taxon>Marinobacter</taxon>
    </lineage>
</organism>
<dbReference type="Proteomes" id="UP000591735">
    <property type="component" value="Unassembled WGS sequence"/>
</dbReference>